<proteinExistence type="predicted"/>
<reference evidence="2" key="1">
    <citation type="journal article" date="2019" name="Int. J. Syst. Evol. Microbiol.">
        <title>The Global Catalogue of Microorganisms (GCM) 10K type strain sequencing project: providing services to taxonomists for standard genome sequencing and annotation.</title>
        <authorList>
            <consortium name="The Broad Institute Genomics Platform"/>
            <consortium name="The Broad Institute Genome Sequencing Center for Infectious Disease"/>
            <person name="Wu L."/>
            <person name="Ma J."/>
        </authorList>
    </citation>
    <scope>NUCLEOTIDE SEQUENCE [LARGE SCALE GENOMIC DNA]</scope>
    <source>
        <strain evidence="2">JCM 13595</strain>
    </source>
</reference>
<comment type="caution">
    <text evidence="1">The sequence shown here is derived from an EMBL/GenBank/DDBJ whole genome shotgun (WGS) entry which is preliminary data.</text>
</comment>
<dbReference type="EMBL" id="BAAAMN010000014">
    <property type="protein sequence ID" value="GAA2030822.1"/>
    <property type="molecule type" value="Genomic_DNA"/>
</dbReference>
<name>A0ABP5FNJ2_9MICC</name>
<evidence type="ECO:0000313" key="2">
    <source>
        <dbReference type="Proteomes" id="UP001501461"/>
    </source>
</evidence>
<gene>
    <name evidence="1" type="ORF">GCM10009720_08840</name>
</gene>
<protein>
    <submittedName>
        <fullName evidence="1">Uncharacterized protein</fullName>
    </submittedName>
</protein>
<evidence type="ECO:0000313" key="1">
    <source>
        <dbReference type="EMBL" id="GAA2030822.1"/>
    </source>
</evidence>
<organism evidence="1 2">
    <name type="scientific">Yaniella flava</name>
    <dbReference type="NCBI Taxonomy" id="287930"/>
    <lineage>
        <taxon>Bacteria</taxon>
        <taxon>Bacillati</taxon>
        <taxon>Actinomycetota</taxon>
        <taxon>Actinomycetes</taxon>
        <taxon>Micrococcales</taxon>
        <taxon>Micrococcaceae</taxon>
        <taxon>Yaniella</taxon>
    </lineage>
</organism>
<dbReference type="Proteomes" id="UP001501461">
    <property type="component" value="Unassembled WGS sequence"/>
</dbReference>
<accession>A0ABP5FNJ2</accession>
<keyword evidence="2" id="KW-1185">Reference proteome</keyword>
<sequence length="186" mass="20775">MHKFLYMSRAYTSAGHCMAMTHSDSTSQNTTFNHFDPLAGLRDIIALRSALRPEATDTWFEVFSPWINAVCRKARLAISEQPGSVDAKTIDHITRKMIIKIVTDCQNHPEKAEYIGSFEHAVLEQVRLECSNTNQSHSVTANTPPPPVARGSALDDIRRELAVKIGRAPTRAEIVAAWNESKSQRT</sequence>